<evidence type="ECO:0000313" key="12">
    <source>
        <dbReference type="Proteomes" id="UP000557772"/>
    </source>
</evidence>
<keyword evidence="5" id="KW-0274">FAD</keyword>
<dbReference type="Proteomes" id="UP000557772">
    <property type="component" value="Unassembled WGS sequence"/>
</dbReference>
<protein>
    <submittedName>
        <fullName evidence="11">Ferredoxin reductase</fullName>
    </submittedName>
</protein>
<dbReference type="SUPFAM" id="SSF52343">
    <property type="entry name" value="Ferredoxin reductase-like, C-terminal NADP-linked domain"/>
    <property type="match status" value="1"/>
</dbReference>
<dbReference type="SUPFAM" id="SSF54292">
    <property type="entry name" value="2Fe-2S ferredoxin-like"/>
    <property type="match status" value="1"/>
</dbReference>
<keyword evidence="2" id="KW-0285">Flavoprotein</keyword>
<evidence type="ECO:0000256" key="7">
    <source>
        <dbReference type="ARBA" id="ARBA00023004"/>
    </source>
</evidence>
<dbReference type="Gene3D" id="3.10.20.30">
    <property type="match status" value="1"/>
</dbReference>
<dbReference type="InterPro" id="IPR050415">
    <property type="entry name" value="MRET"/>
</dbReference>
<feature type="domain" description="2Fe-2S ferredoxin-type" evidence="9">
    <location>
        <begin position="277"/>
        <end position="359"/>
    </location>
</feature>
<reference evidence="11 12" key="1">
    <citation type="submission" date="2020-05" db="EMBL/GenBank/DDBJ databases">
        <title>Flexivirga sp. ID2601S isolated from air conditioner.</title>
        <authorList>
            <person name="Kim D.H."/>
        </authorList>
    </citation>
    <scope>NUCLEOTIDE SEQUENCE [LARGE SCALE GENOMIC DNA]</scope>
    <source>
        <strain evidence="11 12">ID2601S</strain>
    </source>
</reference>
<dbReference type="Pfam" id="PF00111">
    <property type="entry name" value="Fer2"/>
    <property type="match status" value="1"/>
</dbReference>
<comment type="cofactor">
    <cofactor evidence="1">
        <name>FAD</name>
        <dbReference type="ChEBI" id="CHEBI:57692"/>
    </cofactor>
</comment>
<dbReference type="InterPro" id="IPR017927">
    <property type="entry name" value="FAD-bd_FR_type"/>
</dbReference>
<dbReference type="PROSITE" id="PS51085">
    <property type="entry name" value="2FE2S_FER_2"/>
    <property type="match status" value="1"/>
</dbReference>
<dbReference type="PRINTS" id="PR00410">
    <property type="entry name" value="PHEHYDRXLASE"/>
</dbReference>
<dbReference type="CDD" id="cd00207">
    <property type="entry name" value="fer2"/>
    <property type="match status" value="1"/>
</dbReference>
<keyword evidence="6" id="KW-0560">Oxidoreductase</keyword>
<keyword evidence="7" id="KW-0408">Iron</keyword>
<evidence type="ECO:0000256" key="8">
    <source>
        <dbReference type="ARBA" id="ARBA00023014"/>
    </source>
</evidence>
<dbReference type="InterPro" id="IPR036010">
    <property type="entry name" value="2Fe-2S_ferredoxin-like_sf"/>
</dbReference>
<keyword evidence="12" id="KW-1185">Reference proteome</keyword>
<sequence>MPITVGVMGMKSVALRAASVFTHPAPPHDFLALFNPLSSARQLRGVVTAVRPETPQSTTIAFRPGNGWSPHDAGQWARIGVEIDGVRQWRSYSLSAPAGSDPEITVTACGKVSAHLAHETRVGDIFFLAPPQGDFVLPTGPRPLLMLTAGSGITPVMSMIRTLVPRRPDADVVLIHSARDRESTLFATELAELSEQYDGLHVIHRFTGEDGRIDFSDAADLDALCPDWRSRKTYVCGPSEMLDAAESLWTNANLPDTLTVERFATATYAEVDGATGGTVTFEKSDREIEADGTTPLLEVGEEAGVLMPSGCRMGICRTCLTPLLSGQVRDLRTGEINATEGDLIQTCISAAAGNCHLDV</sequence>
<evidence type="ECO:0000256" key="2">
    <source>
        <dbReference type="ARBA" id="ARBA00022630"/>
    </source>
</evidence>
<dbReference type="EMBL" id="JABENB010000001">
    <property type="protein sequence ID" value="NNG38157.1"/>
    <property type="molecule type" value="Genomic_DNA"/>
</dbReference>
<keyword evidence="8" id="KW-0411">Iron-sulfur</keyword>
<dbReference type="InterPro" id="IPR017938">
    <property type="entry name" value="Riboflavin_synthase-like_b-brl"/>
</dbReference>
<dbReference type="GO" id="GO:0016491">
    <property type="term" value="F:oxidoreductase activity"/>
    <property type="evidence" value="ECO:0007669"/>
    <property type="project" value="UniProtKB-KW"/>
</dbReference>
<name>A0A849AE21_9MICO</name>
<dbReference type="SUPFAM" id="SSF63380">
    <property type="entry name" value="Riboflavin synthase domain-like"/>
    <property type="match status" value="1"/>
</dbReference>
<dbReference type="InterPro" id="IPR001041">
    <property type="entry name" value="2Fe-2S_ferredoxin-type"/>
</dbReference>
<dbReference type="Pfam" id="PF00175">
    <property type="entry name" value="NAD_binding_1"/>
    <property type="match status" value="1"/>
</dbReference>
<comment type="caution">
    <text evidence="11">The sequence shown here is derived from an EMBL/GenBank/DDBJ whole genome shotgun (WGS) entry which is preliminary data.</text>
</comment>
<gene>
    <name evidence="11" type="ORF">HJ588_02570</name>
</gene>
<dbReference type="PROSITE" id="PS51384">
    <property type="entry name" value="FAD_FR"/>
    <property type="match status" value="1"/>
</dbReference>
<dbReference type="Gene3D" id="3.40.50.80">
    <property type="entry name" value="Nucleotide-binding domain of ferredoxin-NADP reductase (FNR) module"/>
    <property type="match status" value="1"/>
</dbReference>
<evidence type="ECO:0000256" key="6">
    <source>
        <dbReference type="ARBA" id="ARBA00023002"/>
    </source>
</evidence>
<feature type="domain" description="FAD-binding FR-type" evidence="10">
    <location>
        <begin position="40"/>
        <end position="138"/>
    </location>
</feature>
<evidence type="ECO:0000256" key="3">
    <source>
        <dbReference type="ARBA" id="ARBA00022714"/>
    </source>
</evidence>
<evidence type="ECO:0000256" key="1">
    <source>
        <dbReference type="ARBA" id="ARBA00001974"/>
    </source>
</evidence>
<evidence type="ECO:0000313" key="11">
    <source>
        <dbReference type="EMBL" id="NNG38157.1"/>
    </source>
</evidence>
<dbReference type="GO" id="GO:0046872">
    <property type="term" value="F:metal ion binding"/>
    <property type="evidence" value="ECO:0007669"/>
    <property type="project" value="UniProtKB-KW"/>
</dbReference>
<dbReference type="Gene3D" id="2.40.30.10">
    <property type="entry name" value="Translation factors"/>
    <property type="match status" value="1"/>
</dbReference>
<dbReference type="PANTHER" id="PTHR47354:SF6">
    <property type="entry name" value="NADH OXIDOREDUCTASE HCR"/>
    <property type="match status" value="1"/>
</dbReference>
<keyword evidence="4" id="KW-0479">Metal-binding</keyword>
<dbReference type="GO" id="GO:0051537">
    <property type="term" value="F:2 iron, 2 sulfur cluster binding"/>
    <property type="evidence" value="ECO:0007669"/>
    <property type="project" value="UniProtKB-KW"/>
</dbReference>
<dbReference type="CDD" id="cd06216">
    <property type="entry name" value="FNR_iron_sulfur_binding_2"/>
    <property type="match status" value="1"/>
</dbReference>
<evidence type="ECO:0000259" key="10">
    <source>
        <dbReference type="PROSITE" id="PS51384"/>
    </source>
</evidence>
<proteinExistence type="predicted"/>
<evidence type="ECO:0000256" key="4">
    <source>
        <dbReference type="ARBA" id="ARBA00022723"/>
    </source>
</evidence>
<evidence type="ECO:0000259" key="9">
    <source>
        <dbReference type="PROSITE" id="PS51085"/>
    </source>
</evidence>
<dbReference type="InterPro" id="IPR001433">
    <property type="entry name" value="OxRdtase_FAD/NAD-bd"/>
</dbReference>
<dbReference type="PANTHER" id="PTHR47354">
    <property type="entry name" value="NADH OXIDOREDUCTASE HCR"/>
    <property type="match status" value="1"/>
</dbReference>
<organism evidence="11 12">
    <name type="scientific">Flexivirga aerilata</name>
    <dbReference type="NCBI Taxonomy" id="1656889"/>
    <lineage>
        <taxon>Bacteria</taxon>
        <taxon>Bacillati</taxon>
        <taxon>Actinomycetota</taxon>
        <taxon>Actinomycetes</taxon>
        <taxon>Micrococcales</taxon>
        <taxon>Dermacoccaceae</taxon>
        <taxon>Flexivirga</taxon>
    </lineage>
</organism>
<keyword evidence="3" id="KW-0001">2Fe-2S</keyword>
<evidence type="ECO:0000256" key="5">
    <source>
        <dbReference type="ARBA" id="ARBA00022827"/>
    </source>
</evidence>
<dbReference type="InterPro" id="IPR039261">
    <property type="entry name" value="FNR_nucleotide-bd"/>
</dbReference>
<dbReference type="InterPro" id="IPR012675">
    <property type="entry name" value="Beta-grasp_dom_sf"/>
</dbReference>
<accession>A0A849AE21</accession>
<dbReference type="AlphaFoldDB" id="A0A849AE21"/>